<protein>
    <recommendedName>
        <fullName evidence="3">tRNA (32-2'-O)-methyltransferase regulator THADA</fullName>
    </recommendedName>
</protein>
<evidence type="ECO:0000256" key="1">
    <source>
        <dbReference type="ARBA" id="ARBA00010409"/>
    </source>
</evidence>
<dbReference type="EnsemblMetazoa" id="XM_008187023.3">
    <property type="protein sequence ID" value="XP_008185245.2"/>
    <property type="gene ID" value="LOC100167384"/>
</dbReference>
<evidence type="ECO:0000259" key="5">
    <source>
        <dbReference type="Pfam" id="PF10350"/>
    </source>
</evidence>
<evidence type="ECO:0000259" key="7">
    <source>
        <dbReference type="Pfam" id="PF25151"/>
    </source>
</evidence>
<evidence type="ECO:0000313" key="8">
    <source>
        <dbReference type="EnsemblMetazoa" id="XP_008185245.2"/>
    </source>
</evidence>
<dbReference type="PANTHER" id="PTHR14387:SF7">
    <property type="entry name" value="THYROID ADENOMA-ASSOCIATED PROTEIN"/>
    <property type="match status" value="1"/>
</dbReference>
<feature type="coiled-coil region" evidence="4">
    <location>
        <begin position="762"/>
        <end position="789"/>
    </location>
</feature>
<dbReference type="RefSeq" id="XP_008185245.2">
    <property type="nucleotide sequence ID" value="XM_008187023.2"/>
</dbReference>
<dbReference type="Proteomes" id="UP000007819">
    <property type="component" value="Chromosome A1"/>
</dbReference>
<dbReference type="InterPro" id="IPR056843">
    <property type="entry name" value="THADA-like_TPR"/>
</dbReference>
<name>A0A8R2B7G6_ACYPI</name>
<dbReference type="GO" id="GO:0030488">
    <property type="term" value="P:tRNA methylation"/>
    <property type="evidence" value="ECO:0007669"/>
    <property type="project" value="TreeGrafter"/>
</dbReference>
<feature type="domain" description="DUF2428" evidence="5">
    <location>
        <begin position="820"/>
        <end position="1053"/>
    </location>
</feature>
<dbReference type="PANTHER" id="PTHR14387">
    <property type="entry name" value="THADA/DEATH RECEPTOR INTERACTING PROTEIN"/>
    <property type="match status" value="1"/>
</dbReference>
<evidence type="ECO:0000256" key="2">
    <source>
        <dbReference type="ARBA" id="ARBA00022694"/>
    </source>
</evidence>
<feature type="domain" description="tRNA (32-2'-O)-methyltransferase regulator THADA-like TPR repeats region" evidence="6">
    <location>
        <begin position="459"/>
        <end position="663"/>
    </location>
</feature>
<dbReference type="InterPro" id="IPR019442">
    <property type="entry name" value="THADA/TRM732_DUF2428"/>
</dbReference>
<evidence type="ECO:0000259" key="6">
    <source>
        <dbReference type="Pfam" id="PF25150"/>
    </source>
</evidence>
<dbReference type="OrthoDB" id="73997at2759"/>
<dbReference type="Pfam" id="PF25151">
    <property type="entry name" value="TPR_Trm732_C"/>
    <property type="match status" value="1"/>
</dbReference>
<reference evidence="9" key="1">
    <citation type="submission" date="2010-06" db="EMBL/GenBank/DDBJ databases">
        <authorList>
            <person name="Jiang H."/>
            <person name="Abraham K."/>
            <person name="Ali S."/>
            <person name="Alsbrooks S.L."/>
            <person name="Anim B.N."/>
            <person name="Anosike U.S."/>
            <person name="Attaway T."/>
            <person name="Bandaranaike D.P."/>
            <person name="Battles P.K."/>
            <person name="Bell S.N."/>
            <person name="Bell A.V."/>
            <person name="Beltran B."/>
            <person name="Bickham C."/>
            <person name="Bustamante Y."/>
            <person name="Caleb T."/>
            <person name="Canada A."/>
            <person name="Cardenas V."/>
            <person name="Carter K."/>
            <person name="Chacko J."/>
            <person name="Chandrabose M.N."/>
            <person name="Chavez D."/>
            <person name="Chavez A."/>
            <person name="Chen L."/>
            <person name="Chu H.-S."/>
            <person name="Claassen K.J."/>
            <person name="Cockrell R."/>
            <person name="Collins M."/>
            <person name="Cooper J.A."/>
            <person name="Cree A."/>
            <person name="Curry S.M."/>
            <person name="Da Y."/>
            <person name="Dao M.D."/>
            <person name="Das B."/>
            <person name="Davila M.-L."/>
            <person name="Davy-Carroll L."/>
            <person name="Denson S."/>
            <person name="Dinh H."/>
            <person name="Ebong V.E."/>
            <person name="Edwards J.R."/>
            <person name="Egan A."/>
            <person name="El-Daye J."/>
            <person name="Escobedo L."/>
            <person name="Fernandez S."/>
            <person name="Fernando P.R."/>
            <person name="Flagg N."/>
            <person name="Forbes L.D."/>
            <person name="Fowler R.G."/>
            <person name="Fu Q."/>
            <person name="Gabisi R.A."/>
            <person name="Ganer J."/>
            <person name="Garbino Pronczuk A."/>
            <person name="Garcia R.M."/>
            <person name="Garner T."/>
            <person name="Garrett T.E."/>
            <person name="Gonzalez D.A."/>
            <person name="Hamid H."/>
            <person name="Hawkins E.S."/>
            <person name="Hirani K."/>
            <person name="Hogues M.E."/>
            <person name="Hollins B."/>
            <person name="Hsiao C.-H."/>
            <person name="Jabil R."/>
            <person name="James M.L."/>
            <person name="Jhangiani S.N."/>
            <person name="Johnson B."/>
            <person name="Johnson Q."/>
            <person name="Joshi V."/>
            <person name="Kalu J.B."/>
            <person name="Kam C."/>
            <person name="Kashfia A."/>
            <person name="Keebler J."/>
            <person name="Kisamo H."/>
            <person name="Kovar C.L."/>
            <person name="Lago L.A."/>
            <person name="Lai C.-Y."/>
            <person name="Laidlaw J."/>
            <person name="Lara F."/>
            <person name="Le T.-K."/>
            <person name="Lee S.L."/>
            <person name="Legall F.H."/>
            <person name="Lemon S.J."/>
            <person name="Lewis L.R."/>
            <person name="Li B."/>
            <person name="Liu Y."/>
            <person name="Liu Y.-S."/>
            <person name="Lopez J."/>
            <person name="Lozado R.J."/>
            <person name="Lu J."/>
            <person name="Madu R.C."/>
            <person name="Maheshwari M."/>
            <person name="Maheshwari R."/>
            <person name="Malloy K."/>
            <person name="Martinez E."/>
            <person name="Mathew T."/>
            <person name="Mercado I.C."/>
            <person name="Mercado C."/>
            <person name="Meyer B."/>
            <person name="Montgomery K."/>
            <person name="Morgan M.B."/>
            <person name="Munidasa M."/>
            <person name="Nazareth L.V."/>
            <person name="Nelson J."/>
            <person name="Ng B.M."/>
            <person name="Nguyen N.B."/>
            <person name="Nguyen P.Q."/>
            <person name="Nguyen T."/>
            <person name="Obregon M."/>
            <person name="Okwuonu G.O."/>
            <person name="Onwere C.G."/>
            <person name="Orozco G."/>
            <person name="Parra A."/>
            <person name="Patel S."/>
            <person name="Patil S."/>
            <person name="Perez A."/>
            <person name="Perez Y."/>
            <person name="Pham C."/>
            <person name="Primus E.L."/>
            <person name="Pu L.-L."/>
            <person name="Puazo M."/>
            <person name="Qin X."/>
            <person name="Quiroz J.B."/>
            <person name="Reese J."/>
            <person name="Richards S."/>
            <person name="Rives C.M."/>
            <person name="Robberts R."/>
            <person name="Ruiz S.J."/>
            <person name="Ruiz M.J."/>
            <person name="Santibanez J."/>
            <person name="Schneider B.W."/>
            <person name="Sisson I."/>
            <person name="Smith M."/>
            <person name="Sodergren E."/>
            <person name="Song X.-Z."/>
            <person name="Song B.B."/>
            <person name="Summersgill H."/>
            <person name="Thelus R."/>
            <person name="Thornton R.D."/>
            <person name="Trejos Z.Y."/>
            <person name="Usmani K."/>
            <person name="Vattathil S."/>
            <person name="Villasana D."/>
            <person name="Walker D.L."/>
            <person name="Wang S."/>
            <person name="Wang K."/>
            <person name="White C.S."/>
            <person name="Williams A.C."/>
            <person name="Williamson J."/>
            <person name="Wilson K."/>
            <person name="Woghiren I.O."/>
            <person name="Woodworth J.R."/>
            <person name="Worley K.C."/>
            <person name="Wright R.A."/>
            <person name="Wu W."/>
            <person name="Young L."/>
            <person name="Zhang L."/>
            <person name="Zhang J."/>
            <person name="Zhu Y."/>
            <person name="Muzny D.M."/>
            <person name="Weinstock G."/>
            <person name="Gibbs R.A."/>
        </authorList>
    </citation>
    <scope>NUCLEOTIDE SEQUENCE [LARGE SCALE GENOMIC DNA]</scope>
    <source>
        <strain evidence="9">LSR1</strain>
    </source>
</reference>
<evidence type="ECO:0000313" key="9">
    <source>
        <dbReference type="Proteomes" id="UP000007819"/>
    </source>
</evidence>
<evidence type="ECO:0000256" key="3">
    <source>
        <dbReference type="ARBA" id="ARBA00035698"/>
    </source>
</evidence>
<keyword evidence="2" id="KW-0819">tRNA processing</keyword>
<proteinExistence type="inferred from homology"/>
<comment type="similarity">
    <text evidence="1">Belongs to the THADA family.</text>
</comment>
<reference evidence="8" key="2">
    <citation type="submission" date="2022-06" db="UniProtKB">
        <authorList>
            <consortium name="EnsemblMetazoa"/>
        </authorList>
    </citation>
    <scope>IDENTIFICATION</scope>
</reference>
<dbReference type="Pfam" id="PF25150">
    <property type="entry name" value="TPR_Trm732"/>
    <property type="match status" value="1"/>
</dbReference>
<dbReference type="InterPro" id="IPR056842">
    <property type="entry name" value="THADA-like_TPR_C"/>
</dbReference>
<dbReference type="Pfam" id="PF10350">
    <property type="entry name" value="DUF2428"/>
    <property type="match status" value="1"/>
</dbReference>
<feature type="domain" description="tRNA (32-2'-O)-methyltransferase regulator THADA-like C-terminal TPR repeats region" evidence="7">
    <location>
        <begin position="1056"/>
        <end position="1207"/>
    </location>
</feature>
<dbReference type="InterPro" id="IPR016024">
    <property type="entry name" value="ARM-type_fold"/>
</dbReference>
<organism evidence="8 9">
    <name type="scientific">Acyrthosiphon pisum</name>
    <name type="common">Pea aphid</name>
    <dbReference type="NCBI Taxonomy" id="7029"/>
    <lineage>
        <taxon>Eukaryota</taxon>
        <taxon>Metazoa</taxon>
        <taxon>Ecdysozoa</taxon>
        <taxon>Arthropoda</taxon>
        <taxon>Hexapoda</taxon>
        <taxon>Insecta</taxon>
        <taxon>Pterygota</taxon>
        <taxon>Neoptera</taxon>
        <taxon>Paraneoptera</taxon>
        <taxon>Hemiptera</taxon>
        <taxon>Sternorrhyncha</taxon>
        <taxon>Aphidomorpha</taxon>
        <taxon>Aphidoidea</taxon>
        <taxon>Aphididae</taxon>
        <taxon>Macrosiphini</taxon>
        <taxon>Acyrthosiphon</taxon>
    </lineage>
</organism>
<evidence type="ECO:0000256" key="4">
    <source>
        <dbReference type="SAM" id="Coils"/>
    </source>
</evidence>
<dbReference type="GO" id="GO:0005829">
    <property type="term" value="C:cytosol"/>
    <property type="evidence" value="ECO:0007669"/>
    <property type="project" value="TreeGrafter"/>
</dbReference>
<dbReference type="KEGG" id="api:100167384"/>
<dbReference type="InterPro" id="IPR051954">
    <property type="entry name" value="tRNA_methyltransferase_THADA"/>
</dbReference>
<keyword evidence="4" id="KW-0175">Coiled coil</keyword>
<keyword evidence="9" id="KW-1185">Reference proteome</keyword>
<dbReference type="GeneID" id="100167384"/>
<accession>A0A8R2B7G6</accession>
<dbReference type="SUPFAM" id="SSF48371">
    <property type="entry name" value="ARM repeat"/>
    <property type="match status" value="2"/>
</dbReference>
<sequence>MSALNLKNVKRDFSQLNYRPDVCHPSLINELKNILEATGLRQEYDTTIANLNSHSLIDIIQHVCKICYSDTCKKEMVVNFLTFLSKVYTEHCIDDAVKNTVTKCLKSCPLIFQSELSIAISCQFISKMESKLSLSETEYFLKTLNECCEKFPNFISNCIDKVMEFFEVNLRRSYEILVCESCPTQKISAIRCVHESFRFFLTAYKKNVFPETLHFSLNACFMDLLDSDNLPMETLFNCCLSIVYSYMKDKSTLECWKICLDKLSTRSDLIKLGFCVAILNTFTAEELTMIELNSGKSICANLYNIIMEASIRNLNDSSILISSSRVLVVFSKRLCTKSKIDIEKDQIEKLITFLWIRLDHFIDGVRHSARDAMINLIKIKDEFILDNVLNRLSTCDKNSKAFFIVLSIISDKVDSRSIIKFLPNVSETLIHLMASNNSAITVYINLMLNHYTIKDSKLWFDYWLHPLFNKTDKLDIKHFEQIITKAVELTPDVSKHIYDLSNKNELSLKIYLICFNIEKKIYLKNNDDRNWMSQTNIETIKKALHNNDENIRFIAINLILECQKKTQPFTDKELELMKYFIIYNIKTEKPSIRHINLSFVKKALIRMNESQFSVTVRNDESLNSKLLKYYTEFQHWFSNFCFQNLFSDANFFRRNFSLESLRLIQTYLVPTGIIGLNESKNFSVVLNCIWDTYEQNKLLAKDILTWNNQELIKLDNIIIEDMLKTSKILASSTSPPDSITAGYLLEVVMFLKHNTNYEEYTYDIILDLLDDLKKEVELAEENLTLASGKGPMYGLIHTIRHLLNTINWQNHSLKDSWTTFIENLSKTCLKCEKLVSIVVNDSSPEGIIPMDDLYQNDCQVTSQMVLLCCWRTTKESSLLLADIVSIIETQDTNLSNALITEICSCLTSLLSETKHRGAFEQIYVAYLKVCSIMWKSPTLYKIPLRYLEDVLTEIKTGLGDSFCVTRRSAGMPFIIQALICTNHDKRKNVNYTMETLISICENKNTNEDLKVRVVHALNVLRALFRCSQLGDLVGPFVSRAIDISIVLFNSSSWPIRNSSTLLLSALVNRVFGVPRSSTEISWKNRMTGREFFQRYPELFDTFLNEFKKFSPMDMRPSLYPTLLILARLYPTLNEATDCIFQLSIYVPYIFKCAQSPVMKTRMLAATSIAPQVTQNKLVEHLYITYNKLITKCLKENTTHGLLLQMFSLVKNLPKLDDFDKLVSLTEDLIINYNHFINYSYIVQEVFLRCITCLWLQLDDVQYNDSIKQFCTLTLKSIKKLVQINAIGRSKYLESATLLLFAISLKAQTDFSIVVYNIMNNNVHCETVFKILGVILSEKPLELCDDLDNFKNLYWDRKVLTDQLMANKSLMELVCQQCTIVDTSIDMKYLVLSKFTPVLHMYFKTYDSIDNFISKLFNIKRDSEIAQALSCINGYLYSQTSLDQSVIEKLTRLFDNIYYDQRSDECKNACINIIVDHYNLLIRSHSIDMIVFLKLWNIIIHYSEDNSEEVRNHVWRLVNIDTNCAKSFELLFDKFAEHFEQYPAAVLIALIYWSYIDVELPQDRPEGQVFDGGDTSEFKEHTIRKGLALNIIIYLTNNNPQSMNLEINKYLQDWIIEEWITDSDNKPTALNLKSVGDFMTYAKNVYSITSKLMCLKLTN</sequence>
<dbReference type="CTD" id="63892"/>